<dbReference type="InterPro" id="IPR011598">
    <property type="entry name" value="bHLH_dom"/>
</dbReference>
<dbReference type="InterPro" id="IPR036638">
    <property type="entry name" value="HLH_DNA-bd_sf"/>
</dbReference>
<evidence type="ECO:0000256" key="1">
    <source>
        <dbReference type="ARBA" id="ARBA00004123"/>
    </source>
</evidence>
<dbReference type="SUPFAM" id="SSF158457">
    <property type="entry name" value="Orange domain-like"/>
    <property type="match status" value="1"/>
</dbReference>
<dbReference type="Gene3D" id="4.10.280.10">
    <property type="entry name" value="Helix-loop-helix DNA-binding domain"/>
    <property type="match status" value="1"/>
</dbReference>
<feature type="domain" description="BHLH" evidence="6">
    <location>
        <begin position="5"/>
        <end position="62"/>
    </location>
</feature>
<evidence type="ECO:0000259" key="7">
    <source>
        <dbReference type="PROSITE" id="PS51054"/>
    </source>
</evidence>
<dbReference type="InterPro" id="IPR003650">
    <property type="entry name" value="Orange_dom"/>
</dbReference>
<evidence type="ECO:0000256" key="2">
    <source>
        <dbReference type="ARBA" id="ARBA00023015"/>
    </source>
</evidence>
<comment type="subcellular location">
    <subcellularLocation>
        <location evidence="1">Nucleus</location>
    </subcellularLocation>
</comment>
<dbReference type="PANTHER" id="PTHR10985">
    <property type="entry name" value="BASIC HELIX-LOOP-HELIX TRANSCRIPTION FACTOR, HES-RELATED"/>
    <property type="match status" value="1"/>
</dbReference>
<dbReference type="Pfam" id="PF00010">
    <property type="entry name" value="HLH"/>
    <property type="match status" value="1"/>
</dbReference>
<evidence type="ECO:0000259" key="6">
    <source>
        <dbReference type="PROSITE" id="PS50888"/>
    </source>
</evidence>
<dbReference type="PROSITE" id="PS51054">
    <property type="entry name" value="ORANGE"/>
    <property type="match status" value="1"/>
</dbReference>
<evidence type="ECO:0000313" key="9">
    <source>
        <dbReference type="Proteomes" id="UP000549394"/>
    </source>
</evidence>
<keyword evidence="4" id="KW-0804">Transcription</keyword>
<dbReference type="Proteomes" id="UP000549394">
    <property type="component" value="Unassembled WGS sequence"/>
</dbReference>
<dbReference type="Gene3D" id="6.10.250.980">
    <property type="match status" value="1"/>
</dbReference>
<keyword evidence="2" id="KW-0805">Transcription regulation</keyword>
<proteinExistence type="predicted"/>
<dbReference type="Pfam" id="PF07527">
    <property type="entry name" value="Hairy_orange"/>
    <property type="match status" value="1"/>
</dbReference>
<sequence length="193" mass="22071">MSDGGKKNNKPKMEKRRRARMNASLGELKALLLDSMKRDGTKHNKMEKADILEYTVQYLRRIQRQEFSVAAASDPSILNKYYAGYNECTEEVSKFLLSADIDSDLRTRLVEHLTSCSTIRKADPNNNNVLPMTFVLPERSNYLVITNSTPEKAILMQLPLEKKRSGSPCSSDCSPPKCSKSEDHWRPWQKNIM</sequence>
<keyword evidence="5" id="KW-0539">Nucleus</keyword>
<keyword evidence="9" id="KW-1185">Reference proteome</keyword>
<name>A0A7I8V3C8_9ANNE</name>
<dbReference type="PROSITE" id="PS50888">
    <property type="entry name" value="BHLH"/>
    <property type="match status" value="1"/>
</dbReference>
<evidence type="ECO:0000256" key="4">
    <source>
        <dbReference type="ARBA" id="ARBA00023163"/>
    </source>
</evidence>
<dbReference type="OrthoDB" id="6085656at2759"/>
<dbReference type="SUPFAM" id="SSF47459">
    <property type="entry name" value="HLH, helix-loop-helix DNA-binding domain"/>
    <property type="match status" value="1"/>
</dbReference>
<evidence type="ECO:0000256" key="5">
    <source>
        <dbReference type="ARBA" id="ARBA00023242"/>
    </source>
</evidence>
<dbReference type="GO" id="GO:0003677">
    <property type="term" value="F:DNA binding"/>
    <property type="evidence" value="ECO:0007669"/>
    <property type="project" value="UniProtKB-KW"/>
</dbReference>
<protein>
    <submittedName>
        <fullName evidence="8">DgyrCDS15</fullName>
    </submittedName>
</protein>
<dbReference type="FunFam" id="4.10.280.10:FF:000009">
    <property type="entry name" value="Transcription factor HES-1"/>
    <property type="match status" value="1"/>
</dbReference>
<feature type="domain" description="Orange" evidence="7">
    <location>
        <begin position="81"/>
        <end position="113"/>
    </location>
</feature>
<dbReference type="SMART" id="SM00511">
    <property type="entry name" value="ORANGE"/>
    <property type="match status" value="1"/>
</dbReference>
<keyword evidence="3" id="KW-0238">DNA-binding</keyword>
<evidence type="ECO:0000256" key="3">
    <source>
        <dbReference type="ARBA" id="ARBA00023125"/>
    </source>
</evidence>
<comment type="caution">
    <text evidence="8">The sequence shown here is derived from an EMBL/GenBank/DDBJ whole genome shotgun (WGS) entry which is preliminary data.</text>
</comment>
<dbReference type="SMART" id="SM00353">
    <property type="entry name" value="HLH"/>
    <property type="match status" value="1"/>
</dbReference>
<dbReference type="GO" id="GO:0046983">
    <property type="term" value="F:protein dimerization activity"/>
    <property type="evidence" value="ECO:0007669"/>
    <property type="project" value="InterPro"/>
</dbReference>
<dbReference type="EMBL" id="CAJFCJ010000001">
    <property type="protein sequence ID" value="CAD5110629.1"/>
    <property type="molecule type" value="Genomic_DNA"/>
</dbReference>
<evidence type="ECO:0000313" key="8">
    <source>
        <dbReference type="EMBL" id="CAD5110629.1"/>
    </source>
</evidence>
<gene>
    <name evidence="8" type="ORF">DGYR_LOCUS6</name>
</gene>
<organism evidence="8 9">
    <name type="scientific">Dimorphilus gyrociliatus</name>
    <dbReference type="NCBI Taxonomy" id="2664684"/>
    <lineage>
        <taxon>Eukaryota</taxon>
        <taxon>Metazoa</taxon>
        <taxon>Spiralia</taxon>
        <taxon>Lophotrochozoa</taxon>
        <taxon>Annelida</taxon>
        <taxon>Polychaeta</taxon>
        <taxon>Polychaeta incertae sedis</taxon>
        <taxon>Dinophilidae</taxon>
        <taxon>Dimorphilus</taxon>
    </lineage>
</organism>
<dbReference type="InterPro" id="IPR050370">
    <property type="entry name" value="HES_HEY"/>
</dbReference>
<reference evidence="8 9" key="1">
    <citation type="submission" date="2020-08" db="EMBL/GenBank/DDBJ databases">
        <authorList>
            <person name="Hejnol A."/>
        </authorList>
    </citation>
    <scope>NUCLEOTIDE SEQUENCE [LARGE SCALE GENOMIC DNA]</scope>
</reference>
<dbReference type="GO" id="GO:0006355">
    <property type="term" value="P:regulation of DNA-templated transcription"/>
    <property type="evidence" value="ECO:0007669"/>
    <property type="project" value="InterPro"/>
</dbReference>
<dbReference type="GO" id="GO:0005634">
    <property type="term" value="C:nucleus"/>
    <property type="evidence" value="ECO:0007669"/>
    <property type="project" value="UniProtKB-SubCell"/>
</dbReference>
<dbReference type="AlphaFoldDB" id="A0A7I8V3C8"/>
<accession>A0A7I8V3C8</accession>